<organism evidence="1 2">
    <name type="scientific">Melastoma candidum</name>
    <dbReference type="NCBI Taxonomy" id="119954"/>
    <lineage>
        <taxon>Eukaryota</taxon>
        <taxon>Viridiplantae</taxon>
        <taxon>Streptophyta</taxon>
        <taxon>Embryophyta</taxon>
        <taxon>Tracheophyta</taxon>
        <taxon>Spermatophyta</taxon>
        <taxon>Magnoliopsida</taxon>
        <taxon>eudicotyledons</taxon>
        <taxon>Gunneridae</taxon>
        <taxon>Pentapetalae</taxon>
        <taxon>rosids</taxon>
        <taxon>malvids</taxon>
        <taxon>Myrtales</taxon>
        <taxon>Melastomataceae</taxon>
        <taxon>Melastomatoideae</taxon>
        <taxon>Melastomateae</taxon>
        <taxon>Melastoma</taxon>
    </lineage>
</organism>
<proteinExistence type="predicted"/>
<evidence type="ECO:0000313" key="1">
    <source>
        <dbReference type="EMBL" id="KAI4313009.1"/>
    </source>
</evidence>
<keyword evidence="2" id="KW-1185">Reference proteome</keyword>
<comment type="caution">
    <text evidence="1">The sequence shown here is derived from an EMBL/GenBank/DDBJ whole genome shotgun (WGS) entry which is preliminary data.</text>
</comment>
<name>A0ACB9LQF5_9MYRT</name>
<accession>A0ACB9LQF5</accession>
<protein>
    <submittedName>
        <fullName evidence="1">Uncharacterized protein</fullName>
    </submittedName>
</protein>
<dbReference type="EMBL" id="CM042890">
    <property type="protein sequence ID" value="KAI4313009.1"/>
    <property type="molecule type" value="Genomic_DNA"/>
</dbReference>
<gene>
    <name evidence="1" type="ORF">MLD38_037789</name>
</gene>
<dbReference type="Proteomes" id="UP001057402">
    <property type="component" value="Chromosome 11"/>
</dbReference>
<evidence type="ECO:0000313" key="2">
    <source>
        <dbReference type="Proteomes" id="UP001057402"/>
    </source>
</evidence>
<reference evidence="2" key="1">
    <citation type="journal article" date="2023" name="Front. Plant Sci.">
        <title>Chromosomal-level genome assembly of Melastoma candidum provides insights into trichome evolution.</title>
        <authorList>
            <person name="Zhong Y."/>
            <person name="Wu W."/>
            <person name="Sun C."/>
            <person name="Zou P."/>
            <person name="Liu Y."/>
            <person name="Dai S."/>
            <person name="Zhou R."/>
        </authorList>
    </citation>
    <scope>NUCLEOTIDE SEQUENCE [LARGE SCALE GENOMIC DNA]</scope>
</reference>
<sequence>MLAQLDENGRERAIYYLSRQLTPIEVRYAPKKKSCILVFYAIMKLRHYIGSNEVYVVSKSPIIKYFFESPLLTGRISKWSLILSPYDLRHKYQQSVKGQALADFLVDHDPALSIEQEETTEEVWQAWFDGLSTKNVLKELMVLKAKQARVKGDSQLVINQVNKGCTCQGRDENVVANSLAQLASGYKNGTEQGNIPEMGSHLQSEDNIMVVDIMNQGKDWKKPIVDFLSDSSQKAKQRIKVQALSYVLLDGVLYRKDASGVLFRSVDLDEAIPIMMETHEGLCGSH</sequence>